<name>A0A314L9L6_NICAT</name>
<evidence type="ECO:0000313" key="7">
    <source>
        <dbReference type="EMBL" id="OIT38278.1"/>
    </source>
</evidence>
<comment type="subcellular location">
    <subcellularLocation>
        <location evidence="1">Nucleus</location>
    </subcellularLocation>
</comment>
<feature type="compositionally biased region" description="Polar residues" evidence="4">
    <location>
        <begin position="94"/>
        <end position="110"/>
    </location>
</feature>
<evidence type="ECO:0000256" key="2">
    <source>
        <dbReference type="ARBA" id="ARBA00005904"/>
    </source>
</evidence>
<comment type="similarity">
    <text evidence="2">Belongs to the SURF6 family.</text>
</comment>
<feature type="compositionally biased region" description="Basic residues" evidence="4">
    <location>
        <begin position="330"/>
        <end position="345"/>
    </location>
</feature>
<dbReference type="GO" id="GO:0005730">
    <property type="term" value="C:nucleolus"/>
    <property type="evidence" value="ECO:0007669"/>
    <property type="project" value="TreeGrafter"/>
</dbReference>
<dbReference type="InterPro" id="IPR029188">
    <property type="entry name" value="Rrp14_N"/>
</dbReference>
<evidence type="ECO:0000256" key="1">
    <source>
        <dbReference type="ARBA" id="ARBA00004123"/>
    </source>
</evidence>
<dbReference type="Gramene" id="OIT38278">
    <property type="protein sequence ID" value="OIT38278"/>
    <property type="gene ID" value="A4A49_22783"/>
</dbReference>
<dbReference type="InterPro" id="IPR029190">
    <property type="entry name" value="Rrp14/SURF6_C"/>
</dbReference>
<dbReference type="GO" id="GO:0003723">
    <property type="term" value="F:RNA binding"/>
    <property type="evidence" value="ECO:0007669"/>
    <property type="project" value="TreeGrafter"/>
</dbReference>
<dbReference type="OrthoDB" id="444809at2759"/>
<feature type="compositionally biased region" description="Basic and acidic residues" evidence="4">
    <location>
        <begin position="349"/>
        <end position="362"/>
    </location>
</feature>
<dbReference type="GO" id="GO:0042274">
    <property type="term" value="P:ribosomal small subunit biogenesis"/>
    <property type="evidence" value="ECO:0007669"/>
    <property type="project" value="TreeGrafter"/>
</dbReference>
<gene>
    <name evidence="7" type="ORF">A4A49_22783</name>
</gene>
<dbReference type="EMBL" id="MJEQ01000220">
    <property type="protein sequence ID" value="OIT38278.1"/>
    <property type="molecule type" value="Genomic_DNA"/>
</dbReference>
<keyword evidence="3" id="KW-0539">Nucleus</keyword>
<feature type="compositionally biased region" description="Basic and acidic residues" evidence="4">
    <location>
        <begin position="75"/>
        <end position="93"/>
    </location>
</feature>
<protein>
    <submittedName>
        <fullName evidence="7">Uncharacterized protein</fullName>
    </submittedName>
</protein>
<evidence type="ECO:0000259" key="6">
    <source>
        <dbReference type="Pfam" id="PF15459"/>
    </source>
</evidence>
<dbReference type="GO" id="GO:0042273">
    <property type="term" value="P:ribosomal large subunit biogenesis"/>
    <property type="evidence" value="ECO:0007669"/>
    <property type="project" value="TreeGrafter"/>
</dbReference>
<feature type="region of interest" description="Disordered" evidence="4">
    <location>
        <begin position="272"/>
        <end position="362"/>
    </location>
</feature>
<dbReference type="STRING" id="49451.A0A314L9L6"/>
<sequence>MKKKQKSAATSAADTTTTTTTTTVVDLKSLIHDHRLFFDKLIDLIPPRFYLPKEDAPWYGGLSKAAKASAKRKSKENLKLARRNRLDPDKKDQTSTLGLLEQSLQKQQITDAKANPDEDHAKSTPINLEENDNNPNNDSSSVTFEGLRQKLRRKIEMLRGNRGDGESSHNNRANDRRRSEKEASLAKSEGKKRKRGEEGGDDAKGEDNSVSEVEKGIEFGKVKLGDDDDMKKKKKKKGSKAKELERLKRLEEVKKENRTVADREAWKAAANRAMGVKVHDDPSKLKESMKREKRKKEKSSEKWKERVQSQEKLKNERQQKRRDNIAGKVKEKKMRKIAKREKKLMRPGFEGRKEGYITQDKS</sequence>
<dbReference type="SMR" id="A0A314L9L6"/>
<dbReference type="KEGG" id="nau:109239613"/>
<keyword evidence="8" id="KW-1185">Reference proteome</keyword>
<proteinExistence type="inferred from homology"/>
<evidence type="ECO:0000259" key="5">
    <source>
        <dbReference type="Pfam" id="PF04935"/>
    </source>
</evidence>
<accession>A0A314L9L6</accession>
<feature type="compositionally biased region" description="Basic and acidic residues" evidence="4">
    <location>
        <begin position="298"/>
        <end position="329"/>
    </location>
</feature>
<feature type="compositionally biased region" description="Basic and acidic residues" evidence="4">
    <location>
        <begin position="154"/>
        <end position="184"/>
    </location>
</feature>
<evidence type="ECO:0000256" key="3">
    <source>
        <dbReference type="ARBA" id="ARBA00023242"/>
    </source>
</evidence>
<dbReference type="PANTHER" id="PTHR14369:SF0">
    <property type="entry name" value="SURFEIT LOCUS PROTEIN 6"/>
    <property type="match status" value="1"/>
</dbReference>
<evidence type="ECO:0000256" key="4">
    <source>
        <dbReference type="SAM" id="MobiDB-lite"/>
    </source>
</evidence>
<organism evidence="7 8">
    <name type="scientific">Nicotiana attenuata</name>
    <name type="common">Coyote tobacco</name>
    <dbReference type="NCBI Taxonomy" id="49451"/>
    <lineage>
        <taxon>Eukaryota</taxon>
        <taxon>Viridiplantae</taxon>
        <taxon>Streptophyta</taxon>
        <taxon>Embryophyta</taxon>
        <taxon>Tracheophyta</taxon>
        <taxon>Spermatophyta</taxon>
        <taxon>Magnoliopsida</taxon>
        <taxon>eudicotyledons</taxon>
        <taxon>Gunneridae</taxon>
        <taxon>Pentapetalae</taxon>
        <taxon>asterids</taxon>
        <taxon>lamiids</taxon>
        <taxon>Solanales</taxon>
        <taxon>Solanaceae</taxon>
        <taxon>Nicotianoideae</taxon>
        <taxon>Nicotianeae</taxon>
        <taxon>Nicotiana</taxon>
    </lineage>
</organism>
<dbReference type="GO" id="GO:0003677">
    <property type="term" value="F:DNA binding"/>
    <property type="evidence" value="ECO:0007669"/>
    <property type="project" value="TreeGrafter"/>
</dbReference>
<comment type="caution">
    <text evidence="7">The sequence shown here is derived from an EMBL/GenBank/DDBJ whole genome shotgun (WGS) entry which is preliminary data.</text>
</comment>
<feature type="compositionally biased region" description="Basic and acidic residues" evidence="4">
    <location>
        <begin position="195"/>
        <end position="231"/>
    </location>
</feature>
<dbReference type="AlphaFoldDB" id="A0A314L9L6"/>
<dbReference type="Pfam" id="PF04935">
    <property type="entry name" value="SURF6"/>
    <property type="match status" value="1"/>
</dbReference>
<dbReference type="PANTHER" id="PTHR14369">
    <property type="entry name" value="SURFEIT LOCUS PROTEIN 6"/>
    <property type="match status" value="1"/>
</dbReference>
<evidence type="ECO:0000313" key="8">
    <source>
        <dbReference type="Proteomes" id="UP000187609"/>
    </source>
</evidence>
<feature type="domain" description="Ribosomal RNA-processing protein 14/surfeit locus protein 6 C-terminal" evidence="5">
    <location>
        <begin position="170"/>
        <end position="336"/>
    </location>
</feature>
<feature type="domain" description="Ribosomal RNA-processing protein 14 N-terminal" evidence="6">
    <location>
        <begin position="31"/>
        <end position="89"/>
    </location>
</feature>
<dbReference type="Pfam" id="PF15459">
    <property type="entry name" value="RRP14"/>
    <property type="match status" value="1"/>
</dbReference>
<dbReference type="InterPro" id="IPR007019">
    <property type="entry name" value="SURF6"/>
</dbReference>
<feature type="compositionally biased region" description="Basic and acidic residues" evidence="4">
    <location>
        <begin position="277"/>
        <end position="290"/>
    </location>
</feature>
<feature type="region of interest" description="Disordered" evidence="4">
    <location>
        <begin position="68"/>
        <end position="243"/>
    </location>
</feature>
<dbReference type="Proteomes" id="UP000187609">
    <property type="component" value="Unassembled WGS sequence"/>
</dbReference>
<reference evidence="7" key="1">
    <citation type="submission" date="2016-11" db="EMBL/GenBank/DDBJ databases">
        <title>The genome of Nicotiana attenuata.</title>
        <authorList>
            <person name="Xu S."/>
            <person name="Brockmoeller T."/>
            <person name="Gaquerel E."/>
            <person name="Navarro A."/>
            <person name="Kuhl H."/>
            <person name="Gase K."/>
            <person name="Ling Z."/>
            <person name="Zhou W."/>
            <person name="Kreitzer C."/>
            <person name="Stanke M."/>
            <person name="Tang H."/>
            <person name="Lyons E."/>
            <person name="Pandey P."/>
            <person name="Pandey S.P."/>
            <person name="Timmermann B."/>
            <person name="Baldwin I.T."/>
        </authorList>
    </citation>
    <scope>NUCLEOTIDE SEQUENCE [LARGE SCALE GENOMIC DNA]</scope>
    <source>
        <strain evidence="7">UT</strain>
    </source>
</reference>